<dbReference type="InterPro" id="IPR008907">
    <property type="entry name" value="TPP/p25"/>
</dbReference>
<dbReference type="InterPro" id="IPR003533">
    <property type="entry name" value="Doublecortin_dom"/>
</dbReference>
<keyword evidence="3" id="KW-1185">Reference proteome</keyword>
<dbReference type="Proteomes" id="UP001195914">
    <property type="component" value="Unassembled WGS sequence"/>
</dbReference>
<dbReference type="GO" id="GO:0035556">
    <property type="term" value="P:intracellular signal transduction"/>
    <property type="evidence" value="ECO:0007669"/>
    <property type="project" value="InterPro"/>
</dbReference>
<dbReference type="AlphaFoldDB" id="A0AAD9GH54"/>
<dbReference type="SMART" id="SM00537">
    <property type="entry name" value="DCX"/>
    <property type="match status" value="1"/>
</dbReference>
<protein>
    <recommendedName>
        <fullName evidence="1">Doublecortin domain-containing protein</fullName>
    </recommendedName>
</protein>
<dbReference type="InterPro" id="IPR036572">
    <property type="entry name" value="Doublecortin_dom_sf"/>
</dbReference>
<evidence type="ECO:0000313" key="3">
    <source>
        <dbReference type="Proteomes" id="UP001195914"/>
    </source>
</evidence>
<accession>A0AAD9GH54</accession>
<dbReference type="Gene3D" id="3.10.20.230">
    <property type="entry name" value="Doublecortin domain"/>
    <property type="match status" value="1"/>
</dbReference>
<name>A0AAD9GH54_BABDI</name>
<dbReference type="EMBL" id="JAHBMH010000024">
    <property type="protein sequence ID" value="KAK1938399.1"/>
    <property type="molecule type" value="Genomic_DNA"/>
</dbReference>
<organism evidence="2 3">
    <name type="scientific">Babesia divergens</name>
    <dbReference type="NCBI Taxonomy" id="32595"/>
    <lineage>
        <taxon>Eukaryota</taxon>
        <taxon>Sar</taxon>
        <taxon>Alveolata</taxon>
        <taxon>Apicomplexa</taxon>
        <taxon>Aconoidasida</taxon>
        <taxon>Piroplasmida</taxon>
        <taxon>Babesiidae</taxon>
        <taxon>Babesia</taxon>
    </lineage>
</organism>
<evidence type="ECO:0000259" key="1">
    <source>
        <dbReference type="PROSITE" id="PS50309"/>
    </source>
</evidence>
<sequence length="277" mass="31593">MARFVEFLDPDMPTPSAFNFKGVYESDDDYDDKQGGASQRSVRFATDIGGCAETGNQRSPCVGLYNKEIHLSPVAATSPYPLQTFPRSHRHCHPPQLKSRDVFERLTDHRFFTGMHRERFDENGNGRGLAGREDVYIYDGNTPSTSRIHEVYSTVLRKPHKPVIPRGTLGMQKYGVQISTPKLMWLYRNGDKFHDGVAFYVRPFIKNMDILFMEMSKELTLIAGPIRKIYDQNLQVITRLEDIVDGAKYLCTSGEPPATANRLKKFMSEWVIQPIGH</sequence>
<dbReference type="Pfam" id="PF05517">
    <property type="entry name" value="p25-alpha"/>
    <property type="match status" value="1"/>
</dbReference>
<reference evidence="2" key="2">
    <citation type="submission" date="2021-05" db="EMBL/GenBank/DDBJ databases">
        <authorList>
            <person name="Pain A."/>
        </authorList>
    </citation>
    <scope>NUCLEOTIDE SEQUENCE</scope>
    <source>
        <strain evidence="2">1802A</strain>
    </source>
</reference>
<evidence type="ECO:0000313" key="2">
    <source>
        <dbReference type="EMBL" id="KAK1938399.1"/>
    </source>
</evidence>
<dbReference type="GO" id="GO:0015631">
    <property type="term" value="F:tubulin binding"/>
    <property type="evidence" value="ECO:0007669"/>
    <property type="project" value="InterPro"/>
</dbReference>
<dbReference type="CDD" id="cd01617">
    <property type="entry name" value="DCX"/>
    <property type="match status" value="1"/>
</dbReference>
<dbReference type="GO" id="GO:0046785">
    <property type="term" value="P:microtubule polymerization"/>
    <property type="evidence" value="ECO:0007669"/>
    <property type="project" value="InterPro"/>
</dbReference>
<gene>
    <name evidence="2" type="ORF">X943_000913</name>
</gene>
<comment type="caution">
    <text evidence="2">The sequence shown here is derived from an EMBL/GenBank/DDBJ whole genome shotgun (WGS) entry which is preliminary data.</text>
</comment>
<dbReference type="PROSITE" id="PS50309">
    <property type="entry name" value="DC"/>
    <property type="match status" value="1"/>
</dbReference>
<dbReference type="Pfam" id="PF03607">
    <property type="entry name" value="DCX"/>
    <property type="match status" value="1"/>
</dbReference>
<feature type="domain" description="Doublecortin" evidence="1">
    <location>
        <begin position="182"/>
        <end position="256"/>
    </location>
</feature>
<reference evidence="2" key="1">
    <citation type="journal article" date="2014" name="Nucleic Acids Res.">
        <title>The evolutionary dynamics of variant antigen genes in Babesia reveal a history of genomic innovation underlying host-parasite interaction.</title>
        <authorList>
            <person name="Jackson A.P."/>
            <person name="Otto T.D."/>
            <person name="Darby A."/>
            <person name="Ramaprasad A."/>
            <person name="Xia D."/>
            <person name="Echaide I.E."/>
            <person name="Farber M."/>
            <person name="Gahlot S."/>
            <person name="Gamble J."/>
            <person name="Gupta D."/>
            <person name="Gupta Y."/>
            <person name="Jackson L."/>
            <person name="Malandrin L."/>
            <person name="Malas T.B."/>
            <person name="Moussa E."/>
            <person name="Nair M."/>
            <person name="Reid A.J."/>
            <person name="Sanders M."/>
            <person name="Sharma J."/>
            <person name="Tracey A."/>
            <person name="Quail M.A."/>
            <person name="Weir W."/>
            <person name="Wastling J.M."/>
            <person name="Hall N."/>
            <person name="Willadsen P."/>
            <person name="Lingelbach K."/>
            <person name="Shiels B."/>
            <person name="Tait A."/>
            <person name="Berriman M."/>
            <person name="Allred D.R."/>
            <person name="Pain A."/>
        </authorList>
    </citation>
    <scope>NUCLEOTIDE SEQUENCE</scope>
    <source>
        <strain evidence="2">1802A</strain>
    </source>
</reference>
<dbReference type="SUPFAM" id="SSF89837">
    <property type="entry name" value="Doublecortin (DC)"/>
    <property type="match status" value="1"/>
</dbReference>
<proteinExistence type="predicted"/>